<proteinExistence type="predicted"/>
<feature type="domain" description="N-terminal Ras-GEF" evidence="3">
    <location>
        <begin position="1"/>
        <end position="116"/>
    </location>
</feature>
<dbReference type="EMBL" id="JASSZA010000011">
    <property type="protein sequence ID" value="KAK2099342.1"/>
    <property type="molecule type" value="Genomic_DNA"/>
</dbReference>
<organism evidence="4 5">
    <name type="scientific">Saguinus oedipus</name>
    <name type="common">Cotton-top tamarin</name>
    <name type="synonym">Oedipomidas oedipus</name>
    <dbReference type="NCBI Taxonomy" id="9490"/>
    <lineage>
        <taxon>Eukaryota</taxon>
        <taxon>Metazoa</taxon>
        <taxon>Chordata</taxon>
        <taxon>Craniata</taxon>
        <taxon>Vertebrata</taxon>
        <taxon>Euteleostomi</taxon>
        <taxon>Mammalia</taxon>
        <taxon>Eutheria</taxon>
        <taxon>Euarchontoglires</taxon>
        <taxon>Primates</taxon>
        <taxon>Haplorrhini</taxon>
        <taxon>Platyrrhini</taxon>
        <taxon>Cebidae</taxon>
        <taxon>Callitrichinae</taxon>
        <taxon>Saguinus</taxon>
    </lineage>
</organism>
<dbReference type="Gene3D" id="1.20.870.10">
    <property type="entry name" value="Son of sevenless (SoS) protein Chain: S domain 1"/>
    <property type="match status" value="1"/>
</dbReference>
<dbReference type="SUPFAM" id="SSF48366">
    <property type="entry name" value="Ras GEF"/>
    <property type="match status" value="1"/>
</dbReference>
<feature type="region of interest" description="Disordered" evidence="2">
    <location>
        <begin position="430"/>
        <end position="470"/>
    </location>
</feature>
<dbReference type="CDD" id="cd06224">
    <property type="entry name" value="REM"/>
    <property type="match status" value="1"/>
</dbReference>
<evidence type="ECO:0000259" key="3">
    <source>
        <dbReference type="PROSITE" id="PS50212"/>
    </source>
</evidence>
<dbReference type="Proteomes" id="UP001266305">
    <property type="component" value="Unassembled WGS sequence"/>
</dbReference>
<keyword evidence="5" id="KW-1185">Reference proteome</keyword>
<reference evidence="4 5" key="1">
    <citation type="submission" date="2023-05" db="EMBL/GenBank/DDBJ databases">
        <title>B98-5 Cell Line De Novo Hybrid Assembly: An Optical Mapping Approach.</title>
        <authorList>
            <person name="Kananen K."/>
            <person name="Auerbach J.A."/>
            <person name="Kautto E."/>
            <person name="Blachly J.S."/>
        </authorList>
    </citation>
    <scope>NUCLEOTIDE SEQUENCE [LARGE SCALE GENOMIC DNA]</scope>
    <source>
        <strain evidence="4">B95-8</strain>
        <tissue evidence="4">Cell line</tissue>
    </source>
</reference>
<sequence length="470" mass="51121">MAALPAPPHSDAFLEGYVQQFLYTFRYFCTPHDFLHFLLDRINSTLSRAHQDPTSTFAKIYRRSLCVLQAWVEDCYTVDFTRNSGLLGQLEDFISSKILPLDGSAEHLLGLLEVGTDRRAEGSPRGTDLENPKEADEDTRPFNALCKRLSEDGLSRKGPLSARPALQSFPWRLPRGNGLVLPPHKERPYTIAAALPKPCFLEDFYGPCAKTSEKGPYFLTEYSTHQLFSQLTLLQQVRRVGIHTRSPTPGTLGAHRALSGHFPEEQTGRSGQLLPQQEAPAGAWSQQSRVLLSRQHCLQGPGLPLPSTLASQALEDDLRAIWGAKSLPPAPPRELGQPGSLCPHPAARVLPNFLHLHQSQPSGSPFPGPAILDHTAGDSSDAKLVIPPAVTGAAWTLGALRPENMGRPLWPTSVDCWLGIEPGIAEMAPTKPPPSLGPGLGHEALKAGNLNLFSPRPGRSCSKSATRSTS</sequence>
<protein>
    <recommendedName>
        <fullName evidence="3">N-terminal Ras-GEF domain-containing protein</fullName>
    </recommendedName>
</protein>
<dbReference type="InterPro" id="IPR029899">
    <property type="entry name" value="KNDC1"/>
</dbReference>
<comment type="caution">
    <text evidence="4">The sequence shown here is derived from an EMBL/GenBank/DDBJ whole genome shotgun (WGS) entry which is preliminary data.</text>
</comment>
<evidence type="ECO:0000256" key="1">
    <source>
        <dbReference type="PROSITE-ProRule" id="PRU00135"/>
    </source>
</evidence>
<evidence type="ECO:0000313" key="5">
    <source>
        <dbReference type="Proteomes" id="UP001266305"/>
    </source>
</evidence>
<dbReference type="InterPro" id="IPR000651">
    <property type="entry name" value="Ras-like_Gua-exchang_fac_N"/>
</dbReference>
<dbReference type="PROSITE" id="PS50212">
    <property type="entry name" value="RASGEF_NTER"/>
    <property type="match status" value="1"/>
</dbReference>
<feature type="compositionally biased region" description="Polar residues" evidence="2">
    <location>
        <begin position="461"/>
        <end position="470"/>
    </location>
</feature>
<dbReference type="Pfam" id="PF00618">
    <property type="entry name" value="RasGEF_N"/>
    <property type="match status" value="1"/>
</dbReference>
<accession>A0ABQ9UQK7</accession>
<evidence type="ECO:0000256" key="2">
    <source>
        <dbReference type="SAM" id="MobiDB-lite"/>
    </source>
</evidence>
<keyword evidence="1" id="KW-0344">Guanine-nucleotide releasing factor</keyword>
<gene>
    <name evidence="4" type="ORF">P7K49_024793</name>
</gene>
<dbReference type="PANTHER" id="PTHR21560:SF0">
    <property type="entry name" value="KINASE NON-CATALYTIC C-LOBE DOMAIN-CONTAINING PROTEIN 1"/>
    <property type="match status" value="1"/>
</dbReference>
<dbReference type="InterPro" id="IPR023578">
    <property type="entry name" value="Ras_GEF_dom_sf"/>
</dbReference>
<name>A0ABQ9UQK7_SAGOE</name>
<dbReference type="PANTHER" id="PTHR21560">
    <property type="entry name" value="VERY KIND PROTEIN"/>
    <property type="match status" value="1"/>
</dbReference>
<evidence type="ECO:0000313" key="4">
    <source>
        <dbReference type="EMBL" id="KAK2099342.1"/>
    </source>
</evidence>